<dbReference type="EMBL" id="AFAY01000006">
    <property type="protein sequence ID" value="EGF11914.1"/>
    <property type="molecule type" value="Genomic_DNA"/>
</dbReference>
<reference evidence="1 2" key="1">
    <citation type="submission" date="2011-02" db="EMBL/GenBank/DDBJ databases">
        <authorList>
            <person name="Muzny D."/>
            <person name="Qin X."/>
            <person name="Deng J."/>
            <person name="Jiang H."/>
            <person name="Liu Y."/>
            <person name="Qu J."/>
            <person name="Song X.-Z."/>
            <person name="Zhang L."/>
            <person name="Thornton R."/>
            <person name="Coyle M."/>
            <person name="Francisco L."/>
            <person name="Jackson L."/>
            <person name="Javaid M."/>
            <person name="Korchina V."/>
            <person name="Kovar C."/>
            <person name="Mata R."/>
            <person name="Mathew T."/>
            <person name="Ngo R."/>
            <person name="Nguyen L."/>
            <person name="Nguyen N."/>
            <person name="Okwuonu G."/>
            <person name="Ongeri F."/>
            <person name="Pham C."/>
            <person name="Simmons D."/>
            <person name="Wilczek-Boney K."/>
            <person name="Hale W."/>
            <person name="Jakkamsetti A."/>
            <person name="Pham P."/>
            <person name="Ruth R."/>
            <person name="San Lucas F."/>
            <person name="Warren J."/>
            <person name="Zhang J."/>
            <person name="Zhao Z."/>
            <person name="Zhou C."/>
            <person name="Zhu D."/>
            <person name="Lee S."/>
            <person name="Bess C."/>
            <person name="Blankenburg K."/>
            <person name="Forbes L."/>
            <person name="Fu Q."/>
            <person name="Gubbala S."/>
            <person name="Hirani K."/>
            <person name="Jayaseelan J.C."/>
            <person name="Lara F."/>
            <person name="Munidasa M."/>
            <person name="Palculict T."/>
            <person name="Patil S."/>
            <person name="Pu L.-L."/>
            <person name="Saada N."/>
            <person name="Tang L."/>
            <person name="Weissenberger G."/>
            <person name="Zhu Y."/>
            <person name="Hemphill L."/>
            <person name="Shang Y."/>
            <person name="Youmans B."/>
            <person name="Ayvaz T."/>
            <person name="Ross M."/>
            <person name="Santibanez J."/>
            <person name="Aqrawi P."/>
            <person name="Gross S."/>
            <person name="Joshi V."/>
            <person name="Fowler G."/>
            <person name="Nazareth L."/>
            <person name="Reid J."/>
            <person name="Worley K."/>
            <person name="Petrosino J."/>
            <person name="Highlander S."/>
            <person name="Gibbs R."/>
        </authorList>
    </citation>
    <scope>NUCLEOTIDE SEQUENCE [LARGE SCALE GENOMIC DNA]</scope>
    <source>
        <strain evidence="1 2">ATCC BAA-1200</strain>
    </source>
</reference>
<gene>
    <name evidence="1" type="ORF">HMPREF9123_0355</name>
</gene>
<evidence type="ECO:0000313" key="1">
    <source>
        <dbReference type="EMBL" id="EGF11914.1"/>
    </source>
</evidence>
<comment type="caution">
    <text evidence="1">The sequence shown here is derived from an EMBL/GenBank/DDBJ whole genome shotgun (WGS) entry which is preliminary data.</text>
</comment>
<dbReference type="AlphaFoldDB" id="F2B9D0"/>
<keyword evidence="2" id="KW-1185">Reference proteome</keyword>
<proteinExistence type="predicted"/>
<protein>
    <submittedName>
        <fullName evidence="1">Uncharacterized protein</fullName>
    </submittedName>
</protein>
<evidence type="ECO:0000313" key="2">
    <source>
        <dbReference type="Proteomes" id="UP000004105"/>
    </source>
</evidence>
<accession>F2B9D0</accession>
<organism evidence="1 2">
    <name type="scientific">Neisseria bacilliformis ATCC BAA-1200</name>
    <dbReference type="NCBI Taxonomy" id="888742"/>
    <lineage>
        <taxon>Bacteria</taxon>
        <taxon>Pseudomonadati</taxon>
        <taxon>Pseudomonadota</taxon>
        <taxon>Betaproteobacteria</taxon>
        <taxon>Neisseriales</taxon>
        <taxon>Neisseriaceae</taxon>
        <taxon>Neisseria</taxon>
    </lineage>
</organism>
<dbReference type="Proteomes" id="UP000004105">
    <property type="component" value="Unassembled WGS sequence"/>
</dbReference>
<name>F2B9D0_9NEIS</name>
<dbReference type="HOGENOM" id="CLU_2667286_0_0_4"/>
<sequence length="75" mass="8065">MGIIWLTPFAGSVDNQRLRRLLRQRGEDGEALFGRMPLGQIQSHSGFSVGKTSGLCRRLRLLSCKMAGGGGGFSA</sequence>